<keyword evidence="3" id="KW-1185">Reference proteome</keyword>
<dbReference type="AlphaFoldDB" id="A0A0G3IGK0"/>
<dbReference type="OrthoDB" id="6926192at2"/>
<organism evidence="2 3">
    <name type="scientific">Pandoraea oxalativorans</name>
    <dbReference type="NCBI Taxonomy" id="573737"/>
    <lineage>
        <taxon>Bacteria</taxon>
        <taxon>Pseudomonadati</taxon>
        <taxon>Pseudomonadota</taxon>
        <taxon>Betaproteobacteria</taxon>
        <taxon>Burkholderiales</taxon>
        <taxon>Burkholderiaceae</taxon>
        <taxon>Pandoraea</taxon>
    </lineage>
</organism>
<keyword evidence="1" id="KW-0812">Transmembrane</keyword>
<feature type="transmembrane region" description="Helical" evidence="1">
    <location>
        <begin position="6"/>
        <end position="24"/>
    </location>
</feature>
<keyword evidence="2" id="KW-0614">Plasmid</keyword>
<gene>
    <name evidence="2" type="ORF">MB84_29980</name>
</gene>
<dbReference type="RefSeq" id="WP_052654731.1">
    <property type="nucleotide sequence ID" value="NZ_CP011519.2"/>
</dbReference>
<sequence length="135" mass="14881">MRNYLWTWILMGSAVVLIGGYGLLKIMSREPPMAMPASQLATPVPSAPVVTPNGGNPLLSADKMAVERWFPGHCFAEIYNKDPSFGGRLIPSCVADVIQRVRAETGVAFTEKDIYAPAVLSHFKQVYGNDDLWRQ</sequence>
<protein>
    <submittedName>
        <fullName evidence="2">Uncharacterized protein</fullName>
    </submittedName>
</protein>
<accession>A0A0G3IGK0</accession>
<evidence type="ECO:0000256" key="1">
    <source>
        <dbReference type="SAM" id="Phobius"/>
    </source>
</evidence>
<dbReference type="PATRIC" id="fig|573737.6.peg.6055"/>
<evidence type="ECO:0000313" key="3">
    <source>
        <dbReference type="Proteomes" id="UP000035050"/>
    </source>
</evidence>
<keyword evidence="1" id="KW-1133">Transmembrane helix</keyword>
<evidence type="ECO:0000313" key="2">
    <source>
        <dbReference type="EMBL" id="AKK24991.1"/>
    </source>
</evidence>
<name>A0A0G3IGK0_9BURK</name>
<reference evidence="2" key="1">
    <citation type="submission" date="2016-06" db="EMBL/GenBank/DDBJ databases">
        <title>Pandoraea oxalativorans DSM 23570 Genome Sequencing.</title>
        <authorList>
            <person name="Ee R."/>
            <person name="Lim Y.-L."/>
            <person name="Yong D."/>
            <person name="Yin W.-F."/>
            <person name="Chan K.-G."/>
        </authorList>
    </citation>
    <scope>NUCLEOTIDE SEQUENCE</scope>
    <source>
        <strain evidence="2">DSM 23570</strain>
        <plasmid evidence="2">pPO70-2</plasmid>
    </source>
</reference>
<dbReference type="EMBL" id="CP011519">
    <property type="protein sequence ID" value="AKK24991.1"/>
    <property type="molecule type" value="Genomic_DNA"/>
</dbReference>
<dbReference type="Proteomes" id="UP000035050">
    <property type="component" value="Plasmid pPO70-2"/>
</dbReference>
<keyword evidence="1" id="KW-0472">Membrane</keyword>
<dbReference type="KEGG" id="pox:MB84_29980"/>
<proteinExistence type="predicted"/>
<geneLocation type="plasmid" evidence="2 3">
    <name>pPO70-2</name>
</geneLocation>